<feature type="compositionally biased region" description="Low complexity" evidence="4">
    <location>
        <begin position="811"/>
        <end position="826"/>
    </location>
</feature>
<feature type="compositionally biased region" description="Low complexity" evidence="4">
    <location>
        <begin position="859"/>
        <end position="868"/>
    </location>
</feature>
<dbReference type="InParanoid" id="A0A3Q0FP03"/>
<feature type="signal peptide" evidence="5">
    <location>
        <begin position="1"/>
        <end position="22"/>
    </location>
</feature>
<sequence>MARVWAALQALWLGVAFWQVQGSRSRSEEFAPYITDHPTDLVVQWDQPATLNCRAEGNPKPTIEWYRNGVYVKTNKDELSYQRSLLPGGSLFFYRLNQQKGQSDEGIYSCVAKNYLGVATSKNASLYIAALQDDFQLHPSDLVVAVGEQVRLQCAPPRGHPEPTVSWKKDGVPINQESSHHEISSGRLLVAHAQKSDSGVYVCVAFNQAGKRESKVALVSVLEKPTFTQRPTDVVAKFGSSVQFTCGVHGDPLPKVWWHKEHGKLPVARHEVDEEHTLWIYYVTALDSGRYICTAQNQVGTTLAWASLSVQEPDSADTGQHPCSEKQGYEQVEKMERVQRLPTDMIKGLEGKLHEDKLRGPLDTGQREDVPHELSGIYLHLDNSTVLPASSAVHLHWKVISSSQHPEGFTVLYRSLHPVKMNWAELKVPKEHSIIIPALRRGYKYEFKVRPYTGKVHGLDSNSKQLCIPEEVPSAAPQHVTITRGNDENGTVVISWDPPPHDAHNGIIKGYKVWYLGNETHHHSNSTVDGGTHRLETAVLATGIKYCIKVAAFNGAGIGVPSNSTCSIIEPLLGKMTKAPEVLSFIHILGVVRQPAFIAGMGSVLWIVLMVLAIYLCQHHSRQYNQGQQHVLGRGMYRYGSEDTVIQQRTNTSDSPWLSDTWKSTLYSKNFSTCSSLSSQLLWAETKDRLDFHHSTMSFDHQSHSSQLPLTPDNSSLHKAVYVDLPARDMKTFHCPMLPSLLEPQHRRPTEHWPVPCLNPGLSLESTCVRGAIRKGPWQPVSSVPSHLALQGPWKSCSKWELQQVHSTPLLPSSFSASSSGPDSTDCPSDRGQSLTGKGEDTKVLKTFSSPKLLQHSPLLNMNGMLPLPTVPPVQHSPRDQGSQEECSNSQEDFLSQQPERGSLPSSEDTLGEKLPYYHLSTASPSLSLSEDRDAVLTPDQVAQYLELSEEDECQRPQQESTSSITCALSPPHTYGYICSLLPSDLGDADPADEMEDDPSIEGGDCHTTHFFQRYCQTPSSSPSEAEAEGSLGGSLLNGWGSVSEENFTSTRCSLVSSSDGSFLMDANFAQALTVAVDSFCCGLSQPEAEQAYSDFLPPTSLLDGLLYPPESQEVTARLGAEPLSVWSWTNNWMEDMEAKFAQQAQRKHTTVTAEEGKAVLGGTQLPSAPWHRANRTHVSESSSPWEGTVREHQDPSPAACSDMPSNLAMHWKGEKSRVVMLPVDMTQSLVKV</sequence>
<proteinExistence type="predicted"/>
<dbReference type="PANTHER" id="PTHR44170:SF11">
    <property type="entry name" value="ROUNDABOUT HOMOLOG 4"/>
    <property type="match status" value="1"/>
</dbReference>
<dbReference type="InterPro" id="IPR007110">
    <property type="entry name" value="Ig-like_dom"/>
</dbReference>
<dbReference type="AlphaFoldDB" id="A0A3Q0FP03"/>
<protein>
    <submittedName>
        <fullName evidence="9">Roundabout homolog 4 isoform X1</fullName>
    </submittedName>
</protein>
<dbReference type="InterPro" id="IPR013098">
    <property type="entry name" value="Ig_I-set"/>
</dbReference>
<accession>A0A3Q0FP03</accession>
<dbReference type="InterPro" id="IPR003599">
    <property type="entry name" value="Ig_sub"/>
</dbReference>
<keyword evidence="1" id="KW-0677">Repeat</keyword>
<name>A0A3Q0FP03_ALLSI</name>
<dbReference type="CTD" id="54538"/>
<feature type="region of interest" description="Disordered" evidence="4">
    <location>
        <begin position="859"/>
        <end position="911"/>
    </location>
</feature>
<dbReference type="SUPFAM" id="SSF48726">
    <property type="entry name" value="Immunoglobulin"/>
    <property type="match status" value="3"/>
</dbReference>
<keyword evidence="3" id="KW-0393">Immunoglobulin domain</keyword>
<feature type="domain" description="Fibronectin type-III" evidence="7">
    <location>
        <begin position="370"/>
        <end position="471"/>
    </location>
</feature>
<feature type="domain" description="Ig-like" evidence="6">
    <location>
        <begin position="225"/>
        <end position="309"/>
    </location>
</feature>
<dbReference type="STRING" id="38654.A0A3Q0FP03"/>
<feature type="domain" description="Ig-like" evidence="6">
    <location>
        <begin position="133"/>
        <end position="220"/>
    </location>
</feature>
<dbReference type="RefSeq" id="XP_025047905.1">
    <property type="nucleotide sequence ID" value="XM_025192120.1"/>
</dbReference>
<dbReference type="Proteomes" id="UP000189705">
    <property type="component" value="Unplaced"/>
</dbReference>
<organism evidence="8 9">
    <name type="scientific">Alligator sinensis</name>
    <name type="common">Chinese alligator</name>
    <dbReference type="NCBI Taxonomy" id="38654"/>
    <lineage>
        <taxon>Eukaryota</taxon>
        <taxon>Metazoa</taxon>
        <taxon>Chordata</taxon>
        <taxon>Craniata</taxon>
        <taxon>Vertebrata</taxon>
        <taxon>Euteleostomi</taxon>
        <taxon>Archelosauria</taxon>
        <taxon>Archosauria</taxon>
        <taxon>Crocodylia</taxon>
        <taxon>Alligatoridae</taxon>
        <taxon>Alligatorinae</taxon>
        <taxon>Alligator</taxon>
    </lineage>
</organism>
<dbReference type="FunFam" id="2.60.40.10:FF:000840">
    <property type="entry name" value="Roundabout guidance receptor 4"/>
    <property type="match status" value="1"/>
</dbReference>
<dbReference type="SUPFAM" id="SSF49265">
    <property type="entry name" value="Fibronectin type III"/>
    <property type="match status" value="1"/>
</dbReference>
<dbReference type="Pfam" id="PF00041">
    <property type="entry name" value="fn3"/>
    <property type="match status" value="1"/>
</dbReference>
<feature type="domain" description="Ig-like" evidence="6">
    <location>
        <begin position="32"/>
        <end position="125"/>
    </location>
</feature>
<dbReference type="FunFam" id="2.60.40.10:FF:000032">
    <property type="entry name" value="palladin isoform X1"/>
    <property type="match status" value="1"/>
</dbReference>
<dbReference type="FunFam" id="2.60.40.10:FF:002530">
    <property type="entry name" value="CBN-SAX-3 protein"/>
    <property type="match status" value="1"/>
</dbReference>
<dbReference type="PROSITE" id="PS50853">
    <property type="entry name" value="FN3"/>
    <property type="match status" value="2"/>
</dbReference>
<keyword evidence="2" id="KW-1015">Disulfide bond</keyword>
<dbReference type="InterPro" id="IPR003598">
    <property type="entry name" value="Ig_sub2"/>
</dbReference>
<evidence type="ECO:0000256" key="4">
    <source>
        <dbReference type="SAM" id="MobiDB-lite"/>
    </source>
</evidence>
<evidence type="ECO:0000256" key="5">
    <source>
        <dbReference type="SAM" id="SignalP"/>
    </source>
</evidence>
<evidence type="ECO:0000259" key="7">
    <source>
        <dbReference type="PROSITE" id="PS50853"/>
    </source>
</evidence>
<dbReference type="InterPro" id="IPR036116">
    <property type="entry name" value="FN3_sf"/>
</dbReference>
<feature type="domain" description="Fibronectin type-III" evidence="7">
    <location>
        <begin position="476"/>
        <end position="572"/>
    </location>
</feature>
<dbReference type="GO" id="GO:0098609">
    <property type="term" value="P:cell-cell adhesion"/>
    <property type="evidence" value="ECO:0007669"/>
    <property type="project" value="TreeGrafter"/>
</dbReference>
<evidence type="ECO:0000256" key="2">
    <source>
        <dbReference type="ARBA" id="ARBA00023157"/>
    </source>
</evidence>
<dbReference type="FunFam" id="2.60.40.10:FF:000065">
    <property type="entry name" value="roundabout homolog 1 isoform X3"/>
    <property type="match status" value="1"/>
</dbReference>
<feature type="compositionally biased region" description="Polar residues" evidence="4">
    <location>
        <begin position="880"/>
        <end position="909"/>
    </location>
</feature>
<dbReference type="InterPro" id="IPR013783">
    <property type="entry name" value="Ig-like_fold"/>
</dbReference>
<keyword evidence="8" id="KW-1185">Reference proteome</keyword>
<dbReference type="Pfam" id="PF13927">
    <property type="entry name" value="Ig_3"/>
    <property type="match status" value="1"/>
</dbReference>
<evidence type="ECO:0000313" key="9">
    <source>
        <dbReference type="RefSeq" id="XP_025047905.1"/>
    </source>
</evidence>
<dbReference type="PANTHER" id="PTHR44170">
    <property type="entry name" value="PROTEIN SIDEKICK"/>
    <property type="match status" value="1"/>
</dbReference>
<dbReference type="GeneID" id="102386297"/>
<dbReference type="Gene3D" id="2.60.40.10">
    <property type="entry name" value="Immunoglobulins"/>
    <property type="match status" value="5"/>
</dbReference>
<feature type="region of interest" description="Disordered" evidence="4">
    <location>
        <begin position="1180"/>
        <end position="1199"/>
    </location>
</feature>
<dbReference type="SMART" id="SM00060">
    <property type="entry name" value="FN3"/>
    <property type="match status" value="2"/>
</dbReference>
<evidence type="ECO:0000259" key="6">
    <source>
        <dbReference type="PROSITE" id="PS50835"/>
    </source>
</evidence>
<dbReference type="SMART" id="SM00409">
    <property type="entry name" value="IG"/>
    <property type="match status" value="3"/>
</dbReference>
<evidence type="ECO:0000256" key="1">
    <source>
        <dbReference type="ARBA" id="ARBA00022737"/>
    </source>
</evidence>
<feature type="chain" id="PRO_5018146780" evidence="5">
    <location>
        <begin position="23"/>
        <end position="1233"/>
    </location>
</feature>
<dbReference type="PROSITE" id="PS50835">
    <property type="entry name" value="IG_LIKE"/>
    <property type="match status" value="3"/>
</dbReference>
<dbReference type="CDD" id="cd00063">
    <property type="entry name" value="FN3"/>
    <property type="match status" value="2"/>
</dbReference>
<dbReference type="SMART" id="SM00408">
    <property type="entry name" value="IGc2"/>
    <property type="match status" value="3"/>
</dbReference>
<reference evidence="9" key="1">
    <citation type="submission" date="2025-08" db="UniProtKB">
        <authorList>
            <consortium name="RefSeq"/>
        </authorList>
    </citation>
    <scope>IDENTIFICATION</scope>
</reference>
<dbReference type="InterPro" id="IPR003961">
    <property type="entry name" value="FN3_dom"/>
</dbReference>
<dbReference type="Pfam" id="PF07679">
    <property type="entry name" value="I-set"/>
    <property type="match status" value="2"/>
</dbReference>
<dbReference type="InterPro" id="IPR036179">
    <property type="entry name" value="Ig-like_dom_sf"/>
</dbReference>
<keyword evidence="5" id="KW-0732">Signal</keyword>
<gene>
    <name evidence="9" type="primary">ROBO4</name>
</gene>
<evidence type="ECO:0000256" key="3">
    <source>
        <dbReference type="ARBA" id="ARBA00023319"/>
    </source>
</evidence>
<feature type="region of interest" description="Disordered" evidence="4">
    <location>
        <begin position="811"/>
        <end position="842"/>
    </location>
</feature>
<evidence type="ECO:0000313" key="8">
    <source>
        <dbReference type="Proteomes" id="UP000189705"/>
    </source>
</evidence>
<dbReference type="FunFam" id="2.60.40.10:FF:000028">
    <property type="entry name" value="Neuronal cell adhesion molecule"/>
    <property type="match status" value="1"/>
</dbReference>